<dbReference type="Proteomes" id="UP000017746">
    <property type="component" value="Chromosome"/>
</dbReference>
<dbReference type="HOGENOM" id="CLU_1998980_0_0_11"/>
<evidence type="ECO:0008006" key="3">
    <source>
        <dbReference type="Google" id="ProtNLM"/>
    </source>
</evidence>
<dbReference type="RefSeq" id="WP_023361727.1">
    <property type="nucleotide sequence ID" value="NC_022657.1"/>
</dbReference>
<name>U5VXY2_9ACTN</name>
<protein>
    <recommendedName>
        <fullName evidence="3">Peptidase inhibitor family I36</fullName>
    </recommendedName>
</protein>
<dbReference type="OrthoDB" id="9810670at2"/>
<reference evidence="1 2" key="1">
    <citation type="journal article" date="2014" name="J. Biotechnol.">
        <title>Complete genome sequence of the actinobacterium Actinoplanes friuliensis HAG 010964, producer of the lipopeptide antibiotic friulimycin.</title>
        <authorList>
            <person name="Ruckert C."/>
            <person name="Szczepanowski R."/>
            <person name="Albersmeier A."/>
            <person name="Goesmann A."/>
            <person name="Fischer N."/>
            <person name="Steinkamper A."/>
            <person name="Puhler A."/>
            <person name="Biener R."/>
            <person name="Schwartz D."/>
            <person name="Kalinowski J."/>
        </authorList>
    </citation>
    <scope>NUCLEOTIDE SEQUENCE [LARGE SCALE GENOMIC DNA]</scope>
    <source>
        <strain evidence="1 2">DSM 7358</strain>
    </source>
</reference>
<dbReference type="STRING" id="1246995.AFR_16745"/>
<organism evidence="1 2">
    <name type="scientific">Actinoplanes friuliensis DSM 7358</name>
    <dbReference type="NCBI Taxonomy" id="1246995"/>
    <lineage>
        <taxon>Bacteria</taxon>
        <taxon>Bacillati</taxon>
        <taxon>Actinomycetota</taxon>
        <taxon>Actinomycetes</taxon>
        <taxon>Micromonosporales</taxon>
        <taxon>Micromonosporaceae</taxon>
        <taxon>Actinoplanes</taxon>
    </lineage>
</organism>
<proteinExistence type="predicted"/>
<evidence type="ECO:0000313" key="1">
    <source>
        <dbReference type="EMBL" id="AGZ41627.1"/>
    </source>
</evidence>
<dbReference type="KEGG" id="afs:AFR_16745"/>
<evidence type="ECO:0000313" key="2">
    <source>
        <dbReference type="Proteomes" id="UP000017746"/>
    </source>
</evidence>
<dbReference type="AlphaFoldDB" id="U5VXY2"/>
<dbReference type="EMBL" id="CP006272">
    <property type="protein sequence ID" value="AGZ41627.1"/>
    <property type="molecule type" value="Genomic_DNA"/>
</dbReference>
<keyword evidence="2" id="KW-1185">Reference proteome</keyword>
<dbReference type="PATRIC" id="fig|1246995.3.peg.3395"/>
<accession>U5VXY2</accession>
<sequence>MVALSASPAAATTASSNCSATSFGPMCYYFQSSYRGSRAAINGWVNDLYAYEFSNTGAGAYQDVANNAGSGVNADTRCVARIWEHGTQTGRVKELNWNGYVGDRDSTLDELNNNNRSQSWRSCT</sequence>
<gene>
    <name evidence="1" type="ORF">AFR_16745</name>
</gene>